<gene>
    <name evidence="1" type="ORF">D0Z00_000218</name>
</gene>
<organism evidence="1 2">
    <name type="scientific">Geotrichum galactomycetum</name>
    <dbReference type="NCBI Taxonomy" id="27317"/>
    <lineage>
        <taxon>Eukaryota</taxon>
        <taxon>Fungi</taxon>
        <taxon>Dikarya</taxon>
        <taxon>Ascomycota</taxon>
        <taxon>Saccharomycotina</taxon>
        <taxon>Dipodascomycetes</taxon>
        <taxon>Dipodascales</taxon>
        <taxon>Dipodascaceae</taxon>
        <taxon>Geotrichum</taxon>
    </lineage>
</organism>
<name>A0ACB6VAC8_9ASCO</name>
<sequence>MAKKTVVPAPANRVDGKTRVKEAIAELQVRGEIGDASEPVTKSNNGITIRSKKSNKIRKQEKRESMVSWKKRKRQAEAIERAENLKDMFNEKVGKSLERFKRTNDRKKGWEETNKKINKMKNENKNIFSLLDVDNAGGNKDDDEWSDEGMAMSD</sequence>
<evidence type="ECO:0000313" key="1">
    <source>
        <dbReference type="EMBL" id="KAF5102726.1"/>
    </source>
</evidence>
<accession>A0ACB6VAC8</accession>
<proteinExistence type="predicted"/>
<comment type="caution">
    <text evidence="1">The sequence shown here is derived from an EMBL/GenBank/DDBJ whole genome shotgun (WGS) entry which is preliminary data.</text>
</comment>
<dbReference type="Proteomes" id="UP000744676">
    <property type="component" value="Unassembled WGS sequence"/>
</dbReference>
<evidence type="ECO:0000313" key="2">
    <source>
        <dbReference type="Proteomes" id="UP000744676"/>
    </source>
</evidence>
<protein>
    <submittedName>
        <fullName evidence="1">Uncharacterized protein</fullName>
    </submittedName>
</protein>
<keyword evidence="2" id="KW-1185">Reference proteome</keyword>
<reference evidence="1 2" key="1">
    <citation type="journal article" date="2020" name="Front. Microbiol.">
        <title>Phenotypic and Genetic Characterization of the Cheese Ripening Yeast Geotrichum candidum.</title>
        <authorList>
            <person name="Perkins V."/>
            <person name="Vignola S."/>
            <person name="Lessard M.H."/>
            <person name="Plante P.L."/>
            <person name="Corbeil J."/>
            <person name="Dugat-Bony E."/>
            <person name="Frenette M."/>
            <person name="Labrie S."/>
        </authorList>
    </citation>
    <scope>NUCLEOTIDE SEQUENCE [LARGE SCALE GENOMIC DNA]</scope>
    <source>
        <strain evidence="1 2">LMA-1147</strain>
    </source>
</reference>
<dbReference type="EMBL" id="QVQA01000003">
    <property type="protein sequence ID" value="KAF5102726.1"/>
    <property type="molecule type" value="Genomic_DNA"/>
</dbReference>